<dbReference type="EMBL" id="JACASF010000001">
    <property type="protein sequence ID" value="KAF6502853.1"/>
    <property type="molecule type" value="Genomic_DNA"/>
</dbReference>
<gene>
    <name evidence="2" type="ORF">HJG59_017499</name>
</gene>
<dbReference type="PANTHER" id="PTHR47117">
    <property type="entry name" value="STAR-RELATED LIPID TRANSFER PROTEIN 9"/>
    <property type="match status" value="1"/>
</dbReference>
<evidence type="ECO:0000313" key="3">
    <source>
        <dbReference type="Proteomes" id="UP000550707"/>
    </source>
</evidence>
<dbReference type="GO" id="GO:0003777">
    <property type="term" value="F:microtubule motor activity"/>
    <property type="evidence" value="ECO:0007669"/>
    <property type="project" value="TreeGrafter"/>
</dbReference>
<feature type="compositionally biased region" description="Low complexity" evidence="1">
    <location>
        <begin position="20"/>
        <end position="31"/>
    </location>
</feature>
<proteinExistence type="predicted"/>
<dbReference type="PANTHER" id="PTHR47117:SF1">
    <property type="entry name" value="STAR-RELATED LIPID TRANSFER PROTEIN 9"/>
    <property type="match status" value="1"/>
</dbReference>
<dbReference type="GO" id="GO:0005737">
    <property type="term" value="C:cytoplasm"/>
    <property type="evidence" value="ECO:0007669"/>
    <property type="project" value="TreeGrafter"/>
</dbReference>
<reference evidence="2 3" key="1">
    <citation type="journal article" date="2020" name="Nature">
        <title>Six reference-quality genomes reveal evolution of bat adaptations.</title>
        <authorList>
            <person name="Jebb D."/>
            <person name="Huang Z."/>
            <person name="Pippel M."/>
            <person name="Hughes G.M."/>
            <person name="Lavrichenko K."/>
            <person name="Devanna P."/>
            <person name="Winkler S."/>
            <person name="Jermiin L.S."/>
            <person name="Skirmuntt E.C."/>
            <person name="Katzourakis A."/>
            <person name="Burkitt-Gray L."/>
            <person name="Ray D.A."/>
            <person name="Sullivan K.A.M."/>
            <person name="Roscito J.G."/>
            <person name="Kirilenko B.M."/>
            <person name="Davalos L.M."/>
            <person name="Corthals A.P."/>
            <person name="Power M.L."/>
            <person name="Jones G."/>
            <person name="Ransome R.D."/>
            <person name="Dechmann D.K.N."/>
            <person name="Locatelli A.G."/>
            <person name="Puechmaille S.J."/>
            <person name="Fedrigo O."/>
            <person name="Jarvis E.D."/>
            <person name="Hiller M."/>
            <person name="Vernes S.C."/>
            <person name="Myers E.W."/>
            <person name="Teeling E.C."/>
        </authorList>
    </citation>
    <scope>NUCLEOTIDE SEQUENCE [LARGE SCALE GENOMIC DNA]</scope>
    <source>
        <strain evidence="2">MMolMol1</strain>
        <tissue evidence="2">Muscle</tissue>
    </source>
</reference>
<accession>A0A7J8K194</accession>
<feature type="compositionally biased region" description="Polar residues" evidence="1">
    <location>
        <begin position="1"/>
        <end position="11"/>
    </location>
</feature>
<dbReference type="Proteomes" id="UP000550707">
    <property type="component" value="Unassembled WGS sequence"/>
</dbReference>
<dbReference type="AlphaFoldDB" id="A0A7J8K194"/>
<organism evidence="2 3">
    <name type="scientific">Molossus molossus</name>
    <name type="common">Pallas' mastiff bat</name>
    <name type="synonym">Vespertilio molossus</name>
    <dbReference type="NCBI Taxonomy" id="27622"/>
    <lineage>
        <taxon>Eukaryota</taxon>
        <taxon>Metazoa</taxon>
        <taxon>Chordata</taxon>
        <taxon>Craniata</taxon>
        <taxon>Vertebrata</taxon>
        <taxon>Euteleostomi</taxon>
        <taxon>Mammalia</taxon>
        <taxon>Eutheria</taxon>
        <taxon>Laurasiatheria</taxon>
        <taxon>Chiroptera</taxon>
        <taxon>Yangochiroptera</taxon>
        <taxon>Molossidae</taxon>
        <taxon>Molossus</taxon>
    </lineage>
</organism>
<dbReference type="GO" id="GO:0005634">
    <property type="term" value="C:nucleus"/>
    <property type="evidence" value="ECO:0007669"/>
    <property type="project" value="TreeGrafter"/>
</dbReference>
<comment type="caution">
    <text evidence="2">The sequence shown here is derived from an EMBL/GenBank/DDBJ whole genome shotgun (WGS) entry which is preliminary data.</text>
</comment>
<dbReference type="GO" id="GO:0008017">
    <property type="term" value="F:microtubule binding"/>
    <property type="evidence" value="ECO:0007669"/>
    <property type="project" value="TreeGrafter"/>
</dbReference>
<dbReference type="GO" id="GO:0005814">
    <property type="term" value="C:centriole"/>
    <property type="evidence" value="ECO:0007669"/>
    <property type="project" value="TreeGrafter"/>
</dbReference>
<dbReference type="GO" id="GO:0051225">
    <property type="term" value="P:spindle assembly"/>
    <property type="evidence" value="ECO:0007669"/>
    <property type="project" value="TreeGrafter"/>
</dbReference>
<feature type="region of interest" description="Disordered" evidence="1">
    <location>
        <begin position="1"/>
        <end position="38"/>
    </location>
</feature>
<keyword evidence="3" id="KW-1185">Reference proteome</keyword>
<protein>
    <submittedName>
        <fullName evidence="2">StAR related lipid transfer domain containing 9</fullName>
    </submittedName>
</protein>
<name>A0A7J8K194_MOLMO</name>
<evidence type="ECO:0000256" key="1">
    <source>
        <dbReference type="SAM" id="MobiDB-lite"/>
    </source>
</evidence>
<sequence length="109" mass="11927">MRTSLPGTGTLSGAPGVGRGPLSPQGGPSQPRETKEGGRIILEVDGKVAKIRNLKVDSRSDGFGDSREKVVAFGFDYCYWSVNPEDPQYASQDMILGLCKNNVRRSWRR</sequence>
<evidence type="ECO:0000313" key="2">
    <source>
        <dbReference type="EMBL" id="KAF6502853.1"/>
    </source>
</evidence>